<dbReference type="Proteomes" id="UP000886885">
    <property type="component" value="Chromosome 1A"/>
</dbReference>
<name>A0A8X8IVY2_POPTO</name>
<protein>
    <submittedName>
        <fullName evidence="1">Uncharacterized protein</fullName>
    </submittedName>
</protein>
<dbReference type="EMBL" id="JAAWWB010000001">
    <property type="protein sequence ID" value="KAG6792631.1"/>
    <property type="molecule type" value="Genomic_DNA"/>
</dbReference>
<keyword evidence="2" id="KW-1185">Reference proteome</keyword>
<reference evidence="1" key="1">
    <citation type="journal article" date="2020" name="bioRxiv">
        <title>Hybrid origin of Populus tomentosa Carr. identified through genome sequencing and phylogenomic analysis.</title>
        <authorList>
            <person name="An X."/>
            <person name="Gao K."/>
            <person name="Chen Z."/>
            <person name="Li J."/>
            <person name="Yang X."/>
            <person name="Yang X."/>
            <person name="Zhou J."/>
            <person name="Guo T."/>
            <person name="Zhao T."/>
            <person name="Huang S."/>
            <person name="Miao D."/>
            <person name="Khan W.U."/>
            <person name="Rao P."/>
            <person name="Ye M."/>
            <person name="Lei B."/>
            <person name="Liao W."/>
            <person name="Wang J."/>
            <person name="Ji L."/>
            <person name="Li Y."/>
            <person name="Guo B."/>
            <person name="Mustafa N.S."/>
            <person name="Li S."/>
            <person name="Yun Q."/>
            <person name="Keller S.R."/>
            <person name="Mao J."/>
            <person name="Zhang R."/>
            <person name="Strauss S.H."/>
        </authorList>
    </citation>
    <scope>NUCLEOTIDE SEQUENCE</scope>
    <source>
        <strain evidence="1">GM15</strain>
        <tissue evidence="1">Leaf</tissue>
    </source>
</reference>
<dbReference type="AlphaFoldDB" id="A0A8X8IVY2"/>
<accession>A0A8X8IVY2</accession>
<sequence>MDTVTDFGGLTPAISAIRRTYPSTATARGEERDGQALLTVDGPTCCSRWRQRWWCEGGFPNIALMEDERSTLKLGTTDAGGCYFRRGGNDIRVLSAAADLCLLLVARAIDGFMIARELE</sequence>
<evidence type="ECO:0000313" key="1">
    <source>
        <dbReference type="EMBL" id="KAG6792631.1"/>
    </source>
</evidence>
<evidence type="ECO:0000313" key="2">
    <source>
        <dbReference type="Proteomes" id="UP000886885"/>
    </source>
</evidence>
<comment type="caution">
    <text evidence="1">The sequence shown here is derived from an EMBL/GenBank/DDBJ whole genome shotgun (WGS) entry which is preliminary data.</text>
</comment>
<organism evidence="1 2">
    <name type="scientific">Populus tomentosa</name>
    <name type="common">Chinese white poplar</name>
    <dbReference type="NCBI Taxonomy" id="118781"/>
    <lineage>
        <taxon>Eukaryota</taxon>
        <taxon>Viridiplantae</taxon>
        <taxon>Streptophyta</taxon>
        <taxon>Embryophyta</taxon>
        <taxon>Tracheophyta</taxon>
        <taxon>Spermatophyta</taxon>
        <taxon>Magnoliopsida</taxon>
        <taxon>eudicotyledons</taxon>
        <taxon>Gunneridae</taxon>
        <taxon>Pentapetalae</taxon>
        <taxon>rosids</taxon>
        <taxon>fabids</taxon>
        <taxon>Malpighiales</taxon>
        <taxon>Salicaceae</taxon>
        <taxon>Saliceae</taxon>
        <taxon>Populus</taxon>
    </lineage>
</organism>
<proteinExistence type="predicted"/>
<gene>
    <name evidence="1" type="ORF">POTOM_001783</name>
</gene>